<dbReference type="InterPro" id="IPR003439">
    <property type="entry name" value="ABC_transporter-like_ATP-bd"/>
</dbReference>
<feature type="domain" description="ABC transporter" evidence="3">
    <location>
        <begin position="6"/>
        <end position="258"/>
    </location>
</feature>
<dbReference type="AlphaFoldDB" id="A0A520KTZ0"/>
<reference evidence="4 5" key="1">
    <citation type="journal article" date="2019" name="Nat. Microbiol.">
        <title>Wide diversity of methane and short-chain alkane metabolisms in uncultured archaea.</title>
        <authorList>
            <person name="Borrel G."/>
            <person name="Adam P.S."/>
            <person name="McKay L.J."/>
            <person name="Chen L.X."/>
            <person name="Sierra-Garcia I.N."/>
            <person name="Sieber C.M."/>
            <person name="Letourneur Q."/>
            <person name="Ghozlane A."/>
            <person name="Andersen G.L."/>
            <person name="Li W.J."/>
            <person name="Hallam S.J."/>
            <person name="Muyzer G."/>
            <person name="de Oliveira V.M."/>
            <person name="Inskeep W.P."/>
            <person name="Banfield J.F."/>
            <person name="Gribaldo S."/>
        </authorList>
    </citation>
    <scope>NUCLEOTIDE SEQUENCE [LARGE SCALE GENOMIC DNA]</scope>
    <source>
        <strain evidence="4">NM1a</strain>
    </source>
</reference>
<dbReference type="PANTHER" id="PTHR42764:SF1">
    <property type="entry name" value="PHOSPHONATES UTILIZATION ATP-BINDING PROTEIN PHNK-RELATED"/>
    <property type="match status" value="1"/>
</dbReference>
<feature type="domain" description="ABC transporter" evidence="3">
    <location>
        <begin position="267"/>
        <end position="559"/>
    </location>
</feature>
<protein>
    <submittedName>
        <fullName evidence="4">ABC transporter ATP-binding protein</fullName>
    </submittedName>
</protein>
<dbReference type="InterPro" id="IPR017871">
    <property type="entry name" value="ABC_transporter-like_CS"/>
</dbReference>
<dbReference type="GO" id="GO:0019700">
    <property type="term" value="P:organic phosphonate catabolic process"/>
    <property type="evidence" value="ECO:0007669"/>
    <property type="project" value="TreeGrafter"/>
</dbReference>
<evidence type="ECO:0000259" key="3">
    <source>
        <dbReference type="PROSITE" id="PS50893"/>
    </source>
</evidence>
<evidence type="ECO:0000256" key="1">
    <source>
        <dbReference type="ARBA" id="ARBA00022741"/>
    </source>
</evidence>
<comment type="caution">
    <text evidence="4">The sequence shown here is derived from an EMBL/GenBank/DDBJ whole genome shotgun (WGS) entry which is preliminary data.</text>
</comment>
<evidence type="ECO:0000313" key="5">
    <source>
        <dbReference type="Proteomes" id="UP000317158"/>
    </source>
</evidence>
<dbReference type="GO" id="GO:0005524">
    <property type="term" value="F:ATP binding"/>
    <property type="evidence" value="ECO:0007669"/>
    <property type="project" value="UniProtKB-KW"/>
</dbReference>
<keyword evidence="1" id="KW-0547">Nucleotide-binding</keyword>
<dbReference type="Pfam" id="PF00005">
    <property type="entry name" value="ABC_tran"/>
    <property type="match status" value="2"/>
</dbReference>
<dbReference type="SMART" id="SM00382">
    <property type="entry name" value="AAA"/>
    <property type="match status" value="2"/>
</dbReference>
<dbReference type="PROSITE" id="PS50893">
    <property type="entry name" value="ABC_TRANSPORTER_2"/>
    <property type="match status" value="2"/>
</dbReference>
<dbReference type="PANTHER" id="PTHR42764">
    <property type="entry name" value="PHOSPHONATES UTILIZATION ATP-BINDING PROTEIN PHNK-RELATED"/>
    <property type="match status" value="1"/>
</dbReference>
<dbReference type="EMBL" id="RXIF01000002">
    <property type="protein sequence ID" value="RZN65545.1"/>
    <property type="molecule type" value="Genomic_DNA"/>
</dbReference>
<sequence>MKQPILRIININKRYTFEDGGEINALRDISFDLYNNEILGIIGPSGGGKTTLLRIIHGSEPFDSGEIQIDHICIRPSSTEEEIQKLLNMTSIHLQRSVSLWDTTVFDNIIRRFIALDTGDETLPLAYEEKKYKKWERAAINLLKVVELEHKIDHPVATLSGGEKQRVVLARQLATIGFRKIALIDEPLTMSDLNIRKKILKWMREMKDKTSMIITSHNPQLLYGTADRIMHLDGKIIDIGGEEVIKNFVNQMEEPLPLMPHTDKIVLEVKNLRKEYHFAGVDNKYFSVPFELKNISFKLYEKEILAIVGLTGVGKSVLLNLLTGEETPTDGDIIYFIKDKKMNIKEDKLKIVGNIGYIPQELDLPYTANIKDLAYARLGLIGERTIIFAKKRANKLDLKWDLIEPYFIKFINSESSTSEFLNDMKDVGLDEEKIKDLFIIPPWEADDLIDLIFNLLYLPTDVLQRRVYELSVGERVRVAIGIEILNKPKVLFLDEPFGDLDVVTLRTVCNTLKEINDKLGISMVLVSHQIDFIKEVAHRAIQLYNGEIIYVGNPENVTV</sequence>
<dbReference type="Gene3D" id="3.40.50.300">
    <property type="entry name" value="P-loop containing nucleotide triphosphate hydrolases"/>
    <property type="match status" value="2"/>
</dbReference>
<gene>
    <name evidence="4" type="ORF">EF806_01260</name>
</gene>
<evidence type="ECO:0000256" key="2">
    <source>
        <dbReference type="ARBA" id="ARBA00022840"/>
    </source>
</evidence>
<keyword evidence="2 4" id="KW-0067">ATP-binding</keyword>
<dbReference type="InterPro" id="IPR003593">
    <property type="entry name" value="AAA+_ATPase"/>
</dbReference>
<dbReference type="SUPFAM" id="SSF52540">
    <property type="entry name" value="P-loop containing nucleoside triphosphate hydrolases"/>
    <property type="match status" value="2"/>
</dbReference>
<organism evidence="4 5">
    <name type="scientific">Methanoliparum thermophilum</name>
    <dbReference type="NCBI Taxonomy" id="2491083"/>
    <lineage>
        <taxon>Archaea</taxon>
        <taxon>Methanobacteriati</taxon>
        <taxon>Methanobacteriota</taxon>
        <taxon>Candidatus Methanoliparia</taxon>
        <taxon>Candidatus Methanoliparales</taxon>
        <taxon>Candidatus Methanoliparaceae</taxon>
        <taxon>Candidatus Methanoliparum</taxon>
    </lineage>
</organism>
<name>A0A520KTZ0_METT2</name>
<evidence type="ECO:0000313" key="4">
    <source>
        <dbReference type="EMBL" id="RZN65545.1"/>
    </source>
</evidence>
<dbReference type="GO" id="GO:0016887">
    <property type="term" value="F:ATP hydrolysis activity"/>
    <property type="evidence" value="ECO:0007669"/>
    <property type="project" value="InterPro"/>
</dbReference>
<proteinExistence type="predicted"/>
<dbReference type="PROSITE" id="PS00211">
    <property type="entry name" value="ABC_TRANSPORTER_1"/>
    <property type="match status" value="2"/>
</dbReference>
<dbReference type="Proteomes" id="UP000317158">
    <property type="component" value="Unassembled WGS sequence"/>
</dbReference>
<accession>A0A520KTZ0</accession>
<dbReference type="InterPro" id="IPR027417">
    <property type="entry name" value="P-loop_NTPase"/>
</dbReference>